<dbReference type="InterPro" id="IPR018608">
    <property type="entry name" value="Gti1/Pac2"/>
</dbReference>
<dbReference type="Pfam" id="PF09729">
    <property type="entry name" value="Gti1_Pac2"/>
    <property type="match status" value="1"/>
</dbReference>
<protein>
    <recommendedName>
        <fullName evidence="4">Gti1/Pac2 family-domain-containing protein</fullName>
    </recommendedName>
</protein>
<feature type="compositionally biased region" description="Low complexity" evidence="1">
    <location>
        <begin position="342"/>
        <end position="358"/>
    </location>
</feature>
<feature type="region of interest" description="Disordered" evidence="1">
    <location>
        <begin position="90"/>
        <end position="111"/>
    </location>
</feature>
<feature type="compositionally biased region" description="Polar residues" evidence="1">
    <location>
        <begin position="411"/>
        <end position="421"/>
    </location>
</feature>
<feature type="compositionally biased region" description="Pro residues" evidence="1">
    <location>
        <begin position="441"/>
        <end position="453"/>
    </location>
</feature>
<evidence type="ECO:0008006" key="4">
    <source>
        <dbReference type="Google" id="ProtNLM"/>
    </source>
</evidence>
<dbReference type="OrthoDB" id="5572844at2759"/>
<feature type="region of interest" description="Disordered" evidence="1">
    <location>
        <begin position="284"/>
        <end position="469"/>
    </location>
</feature>
<evidence type="ECO:0000256" key="1">
    <source>
        <dbReference type="SAM" id="MobiDB-lite"/>
    </source>
</evidence>
<dbReference type="PANTHER" id="PTHR28027">
    <property type="entry name" value="TRANSCRIPTIONAL REGULATOR MIT1"/>
    <property type="match status" value="1"/>
</dbReference>
<proteinExistence type="predicted"/>
<dbReference type="RefSeq" id="XP_040743205.1">
    <property type="nucleotide sequence ID" value="XM_040887630.1"/>
</dbReference>
<dbReference type="Proteomes" id="UP000193922">
    <property type="component" value="Unassembled WGS sequence"/>
</dbReference>
<comment type="caution">
    <text evidence="2">The sequence shown here is derived from an EMBL/GenBank/DDBJ whole genome shotgun (WGS) entry which is preliminary data.</text>
</comment>
<evidence type="ECO:0000313" key="3">
    <source>
        <dbReference type="Proteomes" id="UP000193922"/>
    </source>
</evidence>
<sequence length="573" mass="62766">MTESYHGSIDTARDALLIFEACNLGYLPRVQRRFSERERQTIRSGAVYIWDEEETGMRRWTDGRTWSPSRVHGCFLIYYELEGRRHQFVNGANNRNPRYSPRSGQAETSPLHASYDSCPPNIMQKEQGLIKKALSLCTSDKRKLHLVCYYSREDVESGCLTSPSNDPRFANIQVCEDRYPEIGHGSSRGDRYNRSRLNNQQRAISVGSTGAREGPPAYVRSSMAAERRSPRSYRSEVYRYPSYGPYAGPVRHVQVPVQQAPLPQAVGPAAAPMVSHAVYTPLGAISAPRDDRTPQSGPLRSPTTYQPSSSTPYIQHPHSYPASPWPVTPQPSSNQQVYAKHASSVVPTPSSVPSTPAALSHPAHPVWQHSEPPKAYAGGRSSGSIHPPPPGAQWDSNTKGLMIHLAEPNRSPATGNSASSVPPTPSVHYSEHNAQQKPRVQPQPPQSAAPPPQNGVSHLTNASGCNSNAARPPIRLPPISKLDVASPICLSSGVLSTPCSPMANMKLESADDHMADPRRVVSSKSTRWLPYSTDSHAWKRLPPSPSPSLSVDLALKMNSEDARQLAALRPSLH</sequence>
<dbReference type="AlphaFoldDB" id="A0A1Y1W7K0"/>
<reference evidence="2 3" key="1">
    <citation type="submission" date="2016-07" db="EMBL/GenBank/DDBJ databases">
        <title>Pervasive Adenine N6-methylation of Active Genes in Fungi.</title>
        <authorList>
            <consortium name="DOE Joint Genome Institute"/>
            <person name="Mondo S.J."/>
            <person name="Dannebaum R.O."/>
            <person name="Kuo R.C."/>
            <person name="Labutti K."/>
            <person name="Haridas S."/>
            <person name="Kuo A."/>
            <person name="Salamov A."/>
            <person name="Ahrendt S.R."/>
            <person name="Lipzen A."/>
            <person name="Sullivan W."/>
            <person name="Andreopoulos W.B."/>
            <person name="Clum A."/>
            <person name="Lindquist E."/>
            <person name="Daum C."/>
            <person name="Ramamoorthy G.K."/>
            <person name="Gryganskyi A."/>
            <person name="Culley D."/>
            <person name="Magnuson J.K."/>
            <person name="James T.Y."/>
            <person name="O'Malley M.A."/>
            <person name="Stajich J.E."/>
            <person name="Spatafora J.W."/>
            <person name="Visel A."/>
            <person name="Grigoriev I.V."/>
        </authorList>
    </citation>
    <scope>NUCLEOTIDE SEQUENCE [LARGE SCALE GENOMIC DNA]</scope>
    <source>
        <strain evidence="2 3">ATCC 12442</strain>
    </source>
</reference>
<dbReference type="EMBL" id="MCFD01000007">
    <property type="protein sequence ID" value="ORX69517.1"/>
    <property type="molecule type" value="Genomic_DNA"/>
</dbReference>
<name>A0A1Y1W7K0_9FUNG</name>
<dbReference type="PANTHER" id="PTHR28027:SF1">
    <property type="entry name" value="CAMP INDEPENDENT REGULATORY PROTEIN (AFU_ORTHOLOGUE AFUA_3G09640)"/>
    <property type="match status" value="1"/>
</dbReference>
<organism evidence="2 3">
    <name type="scientific">Linderina pennispora</name>
    <dbReference type="NCBI Taxonomy" id="61395"/>
    <lineage>
        <taxon>Eukaryota</taxon>
        <taxon>Fungi</taxon>
        <taxon>Fungi incertae sedis</taxon>
        <taxon>Zoopagomycota</taxon>
        <taxon>Kickxellomycotina</taxon>
        <taxon>Kickxellomycetes</taxon>
        <taxon>Kickxellales</taxon>
        <taxon>Kickxellaceae</taxon>
        <taxon>Linderina</taxon>
    </lineage>
</organism>
<dbReference type="GeneID" id="63804278"/>
<feature type="region of interest" description="Disordered" evidence="1">
    <location>
        <begin position="203"/>
        <end position="233"/>
    </location>
</feature>
<evidence type="ECO:0000313" key="2">
    <source>
        <dbReference type="EMBL" id="ORX69517.1"/>
    </source>
</evidence>
<feature type="compositionally biased region" description="Polar residues" evidence="1">
    <location>
        <begin position="90"/>
        <end position="108"/>
    </location>
</feature>
<gene>
    <name evidence="2" type="ORF">DL89DRAFT_267715</name>
</gene>
<feature type="compositionally biased region" description="Low complexity" evidence="1">
    <location>
        <begin position="301"/>
        <end position="313"/>
    </location>
</feature>
<dbReference type="GO" id="GO:0003677">
    <property type="term" value="F:DNA binding"/>
    <property type="evidence" value="ECO:0007669"/>
    <property type="project" value="TreeGrafter"/>
</dbReference>
<feature type="compositionally biased region" description="Polar residues" evidence="1">
    <location>
        <begin position="454"/>
        <end position="469"/>
    </location>
</feature>
<keyword evidence="3" id="KW-1185">Reference proteome</keyword>
<accession>A0A1Y1W7K0</accession>